<dbReference type="InterPro" id="IPR001650">
    <property type="entry name" value="Helicase_C-like"/>
</dbReference>
<dbReference type="Pfam" id="PF00271">
    <property type="entry name" value="Helicase_C"/>
    <property type="match status" value="1"/>
</dbReference>
<reference evidence="3 4" key="1">
    <citation type="submission" date="2019-04" db="EMBL/GenBank/DDBJ databases">
        <title>Friends and foes A comparative genomics studyof 23 Aspergillus species from section Flavi.</title>
        <authorList>
            <consortium name="DOE Joint Genome Institute"/>
            <person name="Kjaerbolling I."/>
            <person name="Vesth T."/>
            <person name="Frisvad J.C."/>
            <person name="Nybo J.L."/>
            <person name="Theobald S."/>
            <person name="Kildgaard S."/>
            <person name="Isbrandt T."/>
            <person name="Kuo A."/>
            <person name="Sato A."/>
            <person name="Lyhne E.K."/>
            <person name="Kogle M.E."/>
            <person name="Wiebenga A."/>
            <person name="Kun R.S."/>
            <person name="Lubbers R.J."/>
            <person name="Makela M.R."/>
            <person name="Barry K."/>
            <person name="Chovatia M."/>
            <person name="Clum A."/>
            <person name="Daum C."/>
            <person name="Haridas S."/>
            <person name="He G."/>
            <person name="LaButti K."/>
            <person name="Lipzen A."/>
            <person name="Mondo S."/>
            <person name="Riley R."/>
            <person name="Salamov A."/>
            <person name="Simmons B.A."/>
            <person name="Magnuson J.K."/>
            <person name="Henrissat B."/>
            <person name="Mortensen U.H."/>
            <person name="Larsen T.O."/>
            <person name="Devries R.P."/>
            <person name="Grigoriev I.V."/>
            <person name="Machida M."/>
            <person name="Baker S.E."/>
            <person name="Andersen M.R."/>
        </authorList>
    </citation>
    <scope>NUCLEOTIDE SEQUENCE [LARGE SCALE GENOMIC DNA]</scope>
    <source>
        <strain evidence="3 4">IBT 29228</strain>
    </source>
</reference>
<accession>A0A5N7AWE7</accession>
<dbReference type="Proteomes" id="UP000326198">
    <property type="component" value="Unassembled WGS sequence"/>
</dbReference>
<gene>
    <name evidence="3" type="ORF">BDV26DRAFT_297131</name>
</gene>
<keyword evidence="1 3" id="KW-0378">Hydrolase</keyword>
<dbReference type="EMBL" id="ML736323">
    <property type="protein sequence ID" value="KAE8373198.1"/>
    <property type="molecule type" value="Genomic_DNA"/>
</dbReference>
<dbReference type="AlphaFoldDB" id="A0A5N7AWE7"/>
<dbReference type="PANTHER" id="PTHR18934">
    <property type="entry name" value="ATP-DEPENDENT RNA HELICASE"/>
    <property type="match status" value="1"/>
</dbReference>
<sequence>MLHSESYRVSFSHIILDEVHERALDLDLLMLFLRNFVDKRHGLGLHAPKIIVMSAAPDVGLFASYFRNVVNDGGRLPAPHLHIPSRAFPVGKHYLDEIIESLSRFYPPRALSLLIDEPQTVKYFRRYNLLSVTDRPSSDEPEVDRNQRSLDPILSQLAPFTFREENPLIPVGLICAVICYVLSSTEKGSILVFLPGLRHIMAVESAIRKYGKMLGSDFSDGNRYKILQLHSNLPDGQKELFSPVSRDCRQVILSTDVAETSITISDVKFVIDPGKVNKEFMSHSQEQPGLHAVGSVSPALLSVQAEQAESKQIPRDDAGGLQQTSLQVKRAVSSASIQDTLRDSIEPPDEAKVNLAISNLQLLKALDGKEGLTPLGVLLSELPLDPRRAKLVLLGVIFRYLDPLLIIGAIGGDHSLFYSSAEQSTRKDVHRARVEFSRNTWSDHLSAANAFKSTRKALHQGGRAAAFEFAVSNHIHFDRFYEVLQTARQMLELLARKGIIPCHEHPDGDFQFGGARLNTNSWRTPLIKALLFHVMYSNLAAPSSASRRRYFTEINETTHMSPSSVNYTERPRSLFISNSKNKPSSGGTHFLKQTSHITPLAACLMGGRLQGNGRRICMDSWLDFLVHTNEGVGGDRAARLLIELRKTLQIAFDAAFHSLGCLGNNKSTKDPNSIGSH</sequence>
<dbReference type="CDD" id="cd18791">
    <property type="entry name" value="SF2_C_RHA"/>
    <property type="match status" value="1"/>
</dbReference>
<keyword evidence="4" id="KW-1185">Reference proteome</keyword>
<dbReference type="InterPro" id="IPR007502">
    <property type="entry name" value="Helicase-assoc_dom"/>
</dbReference>
<feature type="domain" description="Helicase-associated" evidence="2">
    <location>
        <begin position="355"/>
        <end position="448"/>
    </location>
</feature>
<dbReference type="GO" id="GO:0004386">
    <property type="term" value="F:helicase activity"/>
    <property type="evidence" value="ECO:0007669"/>
    <property type="project" value="TreeGrafter"/>
</dbReference>
<name>A0A5N7AWE7_9EURO</name>
<dbReference type="InterPro" id="IPR002464">
    <property type="entry name" value="DNA/RNA_helicase_DEAH_CS"/>
</dbReference>
<dbReference type="Gene3D" id="1.20.120.1080">
    <property type="match status" value="1"/>
</dbReference>
<dbReference type="InterPro" id="IPR027417">
    <property type="entry name" value="P-loop_NTPase"/>
</dbReference>
<proteinExistence type="predicted"/>
<dbReference type="Gene3D" id="3.40.50.300">
    <property type="entry name" value="P-loop containing nucleotide triphosphate hydrolases"/>
    <property type="match status" value="2"/>
</dbReference>
<dbReference type="OrthoDB" id="5600252at2759"/>
<organism evidence="3 4">
    <name type="scientific">Aspergillus bertholletiae</name>
    <dbReference type="NCBI Taxonomy" id="1226010"/>
    <lineage>
        <taxon>Eukaryota</taxon>
        <taxon>Fungi</taxon>
        <taxon>Dikarya</taxon>
        <taxon>Ascomycota</taxon>
        <taxon>Pezizomycotina</taxon>
        <taxon>Eurotiomycetes</taxon>
        <taxon>Eurotiomycetidae</taxon>
        <taxon>Eurotiales</taxon>
        <taxon>Aspergillaceae</taxon>
        <taxon>Aspergillus</taxon>
        <taxon>Aspergillus subgen. Circumdati</taxon>
    </lineage>
</organism>
<dbReference type="PROSITE" id="PS00690">
    <property type="entry name" value="DEAH_ATP_HELICASE"/>
    <property type="match status" value="1"/>
</dbReference>
<dbReference type="SMART" id="SM00847">
    <property type="entry name" value="HA2"/>
    <property type="match status" value="1"/>
</dbReference>
<evidence type="ECO:0000259" key="2">
    <source>
        <dbReference type="SMART" id="SM00847"/>
    </source>
</evidence>
<evidence type="ECO:0000256" key="1">
    <source>
        <dbReference type="ARBA" id="ARBA00022801"/>
    </source>
</evidence>
<evidence type="ECO:0000313" key="3">
    <source>
        <dbReference type="EMBL" id="KAE8373198.1"/>
    </source>
</evidence>
<protein>
    <submittedName>
        <fullName evidence="3">P-loop containing nucleoside triphosphate hydrolase protein</fullName>
    </submittedName>
</protein>
<dbReference type="GO" id="GO:0016787">
    <property type="term" value="F:hydrolase activity"/>
    <property type="evidence" value="ECO:0007669"/>
    <property type="project" value="UniProtKB-KW"/>
</dbReference>
<dbReference type="GO" id="GO:1990904">
    <property type="term" value="C:ribonucleoprotein complex"/>
    <property type="evidence" value="ECO:0007669"/>
    <property type="project" value="UniProtKB-ARBA"/>
</dbReference>
<evidence type="ECO:0000313" key="4">
    <source>
        <dbReference type="Proteomes" id="UP000326198"/>
    </source>
</evidence>
<dbReference type="GO" id="GO:0003723">
    <property type="term" value="F:RNA binding"/>
    <property type="evidence" value="ECO:0007669"/>
    <property type="project" value="TreeGrafter"/>
</dbReference>
<dbReference type="SUPFAM" id="SSF52540">
    <property type="entry name" value="P-loop containing nucleoside triphosphate hydrolases"/>
    <property type="match status" value="1"/>
</dbReference>
<dbReference type="PANTHER" id="PTHR18934:SF145">
    <property type="entry name" value="ATP-DEPENDENT RNA HELICASE DHX57-RELATED"/>
    <property type="match status" value="1"/>
</dbReference>